<feature type="compositionally biased region" description="Polar residues" evidence="1">
    <location>
        <begin position="281"/>
        <end position="301"/>
    </location>
</feature>
<dbReference type="OrthoDB" id="2331100at2759"/>
<protein>
    <submittedName>
        <fullName evidence="4">13849_t:CDS:1</fullName>
    </submittedName>
</protein>
<dbReference type="EMBL" id="CAJVPV010002476">
    <property type="protein sequence ID" value="CAG8527027.1"/>
    <property type="molecule type" value="Genomic_DNA"/>
</dbReference>
<dbReference type="PANTHER" id="PTHR34883:SF15">
    <property type="entry name" value="EXTRACELLULAR SERINE-RICH PROTEIN"/>
    <property type="match status" value="1"/>
</dbReference>
<dbReference type="AlphaFoldDB" id="A0A9N9FDY9"/>
<keyword evidence="2" id="KW-0472">Membrane</keyword>
<evidence type="ECO:0000256" key="2">
    <source>
        <dbReference type="SAM" id="Phobius"/>
    </source>
</evidence>
<feature type="chain" id="PRO_5040117820" evidence="3">
    <location>
        <begin position="27"/>
        <end position="471"/>
    </location>
</feature>
<keyword evidence="2" id="KW-1133">Transmembrane helix</keyword>
<keyword evidence="2" id="KW-0812">Transmembrane</keyword>
<keyword evidence="5" id="KW-1185">Reference proteome</keyword>
<dbReference type="SUPFAM" id="SSF49503">
    <property type="entry name" value="Cupredoxins"/>
    <property type="match status" value="1"/>
</dbReference>
<dbReference type="InterPro" id="IPR052953">
    <property type="entry name" value="Ser-rich/MCO-related"/>
</dbReference>
<gene>
    <name evidence="4" type="ORF">AMORRO_LOCUS4487</name>
</gene>
<evidence type="ECO:0000313" key="4">
    <source>
        <dbReference type="EMBL" id="CAG8527027.1"/>
    </source>
</evidence>
<feature type="transmembrane region" description="Helical" evidence="2">
    <location>
        <begin position="219"/>
        <end position="242"/>
    </location>
</feature>
<feature type="region of interest" description="Disordered" evidence="1">
    <location>
        <begin position="281"/>
        <end position="312"/>
    </location>
</feature>
<evidence type="ECO:0000313" key="5">
    <source>
        <dbReference type="Proteomes" id="UP000789342"/>
    </source>
</evidence>
<name>A0A9N9FDY9_9GLOM</name>
<feature type="signal peptide" evidence="3">
    <location>
        <begin position="1"/>
        <end position="26"/>
    </location>
</feature>
<proteinExistence type="predicted"/>
<dbReference type="Proteomes" id="UP000789342">
    <property type="component" value="Unassembled WGS sequence"/>
</dbReference>
<dbReference type="PANTHER" id="PTHR34883">
    <property type="entry name" value="SERINE-RICH PROTEIN, PUTATIVE-RELATED-RELATED"/>
    <property type="match status" value="1"/>
</dbReference>
<feature type="region of interest" description="Disordered" evidence="1">
    <location>
        <begin position="408"/>
        <end position="437"/>
    </location>
</feature>
<keyword evidence="3" id="KW-0732">Signal</keyword>
<reference evidence="4" key="1">
    <citation type="submission" date="2021-06" db="EMBL/GenBank/DDBJ databases">
        <authorList>
            <person name="Kallberg Y."/>
            <person name="Tangrot J."/>
            <person name="Rosling A."/>
        </authorList>
    </citation>
    <scope>NUCLEOTIDE SEQUENCE</scope>
    <source>
        <strain evidence="4">CL551</strain>
    </source>
</reference>
<dbReference type="Gene3D" id="2.60.40.420">
    <property type="entry name" value="Cupredoxins - blue copper proteins"/>
    <property type="match status" value="1"/>
</dbReference>
<accession>A0A9N9FDY9</accession>
<sequence>MNIINTPRIFSFLLFILYDLIINVNATEITIEVGNNAFVFSPQTVIASIGDKITWRWHGTKYTVTEADAQGSCIKSTKRNDFDFVGQANNEVHSFVIPANSPNRLFYFDQNNCAKGMYGIIDVNSIIFLPSPKPIPTVSSSSQNSTSTVSSSSQNPTSTVSSSSKNLTSTVSSLSTLTESISPTKLIAFTRLITSTLKPNFPATAKLSNAGGSENKTSIVVVLATIGVVLSLVICGAAVMISHRGKKKSTNRLNNNVPGMGRFGGNNIDRGDVIDANENILSSTPRPTVSTTNRNLSSHSRSPPLRNNKPISHPVEHVNSMANISPFDEIMWKNRPSIPLSVVQRNSMTMPTPMRNIPPNNTPPHSLSFTPNVYRYNSYSDLARNSRNERFRSIRSIWNDHDPVNNEMGGGDNVVRTRPSNRSLASPIPEGGDEREKETVQINGITRVVSDPEKMRRLVARKMISQMDADQ</sequence>
<dbReference type="InterPro" id="IPR008972">
    <property type="entry name" value="Cupredoxin"/>
</dbReference>
<feature type="region of interest" description="Disordered" evidence="1">
    <location>
        <begin position="139"/>
        <end position="166"/>
    </location>
</feature>
<organism evidence="4 5">
    <name type="scientific">Acaulospora morrowiae</name>
    <dbReference type="NCBI Taxonomy" id="94023"/>
    <lineage>
        <taxon>Eukaryota</taxon>
        <taxon>Fungi</taxon>
        <taxon>Fungi incertae sedis</taxon>
        <taxon>Mucoromycota</taxon>
        <taxon>Glomeromycotina</taxon>
        <taxon>Glomeromycetes</taxon>
        <taxon>Diversisporales</taxon>
        <taxon>Acaulosporaceae</taxon>
        <taxon>Acaulospora</taxon>
    </lineage>
</organism>
<evidence type="ECO:0000256" key="3">
    <source>
        <dbReference type="SAM" id="SignalP"/>
    </source>
</evidence>
<comment type="caution">
    <text evidence="4">The sequence shown here is derived from an EMBL/GenBank/DDBJ whole genome shotgun (WGS) entry which is preliminary data.</text>
</comment>
<evidence type="ECO:0000256" key="1">
    <source>
        <dbReference type="SAM" id="MobiDB-lite"/>
    </source>
</evidence>